<keyword evidence="8" id="KW-1185">Reference proteome</keyword>
<accession>F2U3X5</accession>
<evidence type="ECO:0000256" key="1">
    <source>
        <dbReference type="ARBA" id="ARBA00004245"/>
    </source>
</evidence>
<name>F2U3X5_SALR5</name>
<comment type="similarity">
    <text evidence="2 6">Belongs to the ARPC3 family.</text>
</comment>
<evidence type="ECO:0000256" key="4">
    <source>
        <dbReference type="ARBA" id="ARBA00023203"/>
    </source>
</evidence>
<dbReference type="Gene3D" id="1.10.1760.10">
    <property type="entry name" value="Actin-related protein 2/3 complex subunit 3"/>
    <property type="match status" value="1"/>
</dbReference>
<dbReference type="RefSeq" id="XP_004996502.1">
    <property type="nucleotide sequence ID" value="XM_004996445.1"/>
</dbReference>
<dbReference type="AlphaFoldDB" id="F2U3X5"/>
<dbReference type="PANTHER" id="PTHR12391">
    <property type="entry name" value="ARP2/3 COMPLEX 21 KD SUBUNIT"/>
    <property type="match status" value="1"/>
</dbReference>
<evidence type="ECO:0000256" key="6">
    <source>
        <dbReference type="PIRNR" id="PIRNR016315"/>
    </source>
</evidence>
<dbReference type="InterPro" id="IPR036753">
    <property type="entry name" value="ARPC3_sf"/>
</dbReference>
<proteinExistence type="inferred from homology"/>
<keyword evidence="3 6" id="KW-0963">Cytoplasm</keyword>
<protein>
    <recommendedName>
        <fullName evidence="6">Actin-related protein 2/3 complex subunit 3</fullName>
    </recommendedName>
</protein>
<dbReference type="GO" id="GO:0030833">
    <property type="term" value="P:regulation of actin filament polymerization"/>
    <property type="evidence" value="ECO:0007669"/>
    <property type="project" value="InterPro"/>
</dbReference>
<dbReference type="KEGG" id="sre:PTSG_02984"/>
<evidence type="ECO:0000313" key="7">
    <source>
        <dbReference type="EMBL" id="EGD82319.1"/>
    </source>
</evidence>
<evidence type="ECO:0000256" key="2">
    <source>
        <dbReference type="ARBA" id="ARBA00010856"/>
    </source>
</evidence>
<dbReference type="InParanoid" id="F2U3X5"/>
<organism evidence="8">
    <name type="scientific">Salpingoeca rosetta (strain ATCC 50818 / BSB-021)</name>
    <dbReference type="NCBI Taxonomy" id="946362"/>
    <lineage>
        <taxon>Eukaryota</taxon>
        <taxon>Choanoflagellata</taxon>
        <taxon>Craspedida</taxon>
        <taxon>Salpingoecidae</taxon>
        <taxon>Salpingoeca</taxon>
    </lineage>
</organism>
<evidence type="ECO:0000256" key="3">
    <source>
        <dbReference type="ARBA" id="ARBA00022490"/>
    </source>
</evidence>
<evidence type="ECO:0000313" key="8">
    <source>
        <dbReference type="Proteomes" id="UP000007799"/>
    </source>
</evidence>
<comment type="subunit">
    <text evidence="6">Component of the Arp2/3 complex.</text>
</comment>
<comment type="function">
    <text evidence="6">Functions as component of the Arp2/3 complex which is involved in regulation of actin polymerization and together with an activating nucleation-promoting factor (NPF) mediates the formation of branched actin networks.</text>
</comment>
<dbReference type="GO" id="GO:0005885">
    <property type="term" value="C:Arp2/3 protein complex"/>
    <property type="evidence" value="ECO:0007669"/>
    <property type="project" value="UniProtKB-UniRule"/>
</dbReference>
<gene>
    <name evidence="7" type="ORF">PTSG_02984</name>
</gene>
<dbReference type="SUPFAM" id="SSF69060">
    <property type="entry name" value="Arp2/3 complex 21 kDa subunit ARPC3"/>
    <property type="match status" value="1"/>
</dbReference>
<reference evidence="7" key="1">
    <citation type="submission" date="2009-08" db="EMBL/GenBank/DDBJ databases">
        <title>Annotation of Salpingoeca rosetta.</title>
        <authorList>
            <consortium name="The Broad Institute Genome Sequencing Platform"/>
            <person name="Russ C."/>
            <person name="Cuomo C."/>
            <person name="Burger G."/>
            <person name="Gray M.W."/>
            <person name="Holland P.W.H."/>
            <person name="King N."/>
            <person name="Lang F.B.F."/>
            <person name="Roger A.J."/>
            <person name="Ruiz-Trillo I."/>
            <person name="Young S.K."/>
            <person name="Zeng Q."/>
            <person name="Gargeya S."/>
            <person name="Alvarado L."/>
            <person name="Berlin A."/>
            <person name="Chapman S.B."/>
            <person name="Chen Z."/>
            <person name="Freedman E."/>
            <person name="Gellesch M."/>
            <person name="Goldberg J."/>
            <person name="Griggs A."/>
            <person name="Gujja S."/>
            <person name="Heilman E."/>
            <person name="Heiman D."/>
            <person name="Howarth C."/>
            <person name="Mehta T."/>
            <person name="Neiman D."/>
            <person name="Pearson M."/>
            <person name="Roberts A."/>
            <person name="Saif S."/>
            <person name="Shea T."/>
            <person name="Shenoy N."/>
            <person name="Sisk P."/>
            <person name="Stolte C."/>
            <person name="Sykes S."/>
            <person name="White J."/>
            <person name="Yandava C."/>
            <person name="Haas B."/>
            <person name="Nusbaum C."/>
            <person name="Birren B."/>
        </authorList>
    </citation>
    <scope>NUCLEOTIDE SEQUENCE [LARGE SCALE GENOMIC DNA]</scope>
    <source>
        <strain evidence="7">ATCC 50818</strain>
    </source>
</reference>
<dbReference type="OMA" id="TPSKWWL"/>
<keyword evidence="4 6" id="KW-0009">Actin-binding</keyword>
<dbReference type="Pfam" id="PF04062">
    <property type="entry name" value="P21-Arc"/>
    <property type="match status" value="1"/>
</dbReference>
<keyword evidence="5 6" id="KW-0206">Cytoskeleton</keyword>
<dbReference type="GO" id="GO:0003779">
    <property type="term" value="F:actin binding"/>
    <property type="evidence" value="ECO:0007669"/>
    <property type="project" value="UniProtKB-KW"/>
</dbReference>
<dbReference type="PIRSF" id="PIRSF016315">
    <property type="entry name" value="ARP2/3_P21-Arc"/>
    <property type="match status" value="1"/>
</dbReference>
<dbReference type="EMBL" id="GL832960">
    <property type="protein sequence ID" value="EGD82319.1"/>
    <property type="molecule type" value="Genomic_DNA"/>
</dbReference>
<dbReference type="OrthoDB" id="200404at2759"/>
<comment type="subcellular location">
    <subcellularLocation>
        <location evidence="1 6">Cytoplasm</location>
        <location evidence="1 6">Cytoskeleton</location>
    </subcellularLocation>
</comment>
<dbReference type="eggNOG" id="KOG3155">
    <property type="taxonomic scope" value="Eukaryota"/>
</dbReference>
<dbReference type="Proteomes" id="UP000007799">
    <property type="component" value="Unassembled WGS sequence"/>
</dbReference>
<dbReference type="GeneID" id="16077090"/>
<dbReference type="GO" id="GO:0034314">
    <property type="term" value="P:Arp2/3 complex-mediated actin nucleation"/>
    <property type="evidence" value="ECO:0007669"/>
    <property type="project" value="UniProtKB-UniRule"/>
</dbReference>
<dbReference type="STRING" id="946362.F2U3X5"/>
<sequence>MPAYKSAYTKRFTQAAKQGEQLGFETIGGIPLLPIHARNSKGPAPRPSPDETTDIIDETIRFFRANVFFASYKIDAAPDRLMVYLTLFCHQCVMRLAKAKTKDDAAREMYQLGIENFTLPTDAGFQLKGFFEKLDQKSSQDKLRAYLQQCRQELSARMAEVVLDASGKPSKWWTCFAKRKFLGKALEGPGSR</sequence>
<dbReference type="FunCoup" id="F2U3X5">
    <property type="interactions" value="1193"/>
</dbReference>
<dbReference type="InterPro" id="IPR007204">
    <property type="entry name" value="ARPC3"/>
</dbReference>
<evidence type="ECO:0000256" key="5">
    <source>
        <dbReference type="ARBA" id="ARBA00023212"/>
    </source>
</evidence>